<sequence length="87" mass="10301">MFGNWNSPERYNQFLEKEIFLKGLNVSNSARNELLVELRYMKKNVENNEAERNLYLNPIGKHVVLNILSAPKDERFFQQRITTNQAD</sequence>
<protein>
    <submittedName>
        <fullName evidence="1">Uncharacterized protein</fullName>
    </submittedName>
</protein>
<proteinExistence type="predicted"/>
<evidence type="ECO:0000313" key="2">
    <source>
        <dbReference type="Proteomes" id="UP001608902"/>
    </source>
</evidence>
<name>A0ABD6ENM9_9BILA</name>
<gene>
    <name evidence="1" type="ORF">AB6A40_008293</name>
</gene>
<evidence type="ECO:0000313" key="1">
    <source>
        <dbReference type="EMBL" id="MFH4981584.1"/>
    </source>
</evidence>
<dbReference type="Proteomes" id="UP001608902">
    <property type="component" value="Unassembled WGS sequence"/>
</dbReference>
<accession>A0ABD6ENM9</accession>
<comment type="caution">
    <text evidence="1">The sequence shown here is derived from an EMBL/GenBank/DDBJ whole genome shotgun (WGS) entry which is preliminary data.</text>
</comment>
<dbReference type="EMBL" id="JBGFUD010007486">
    <property type="protein sequence ID" value="MFH4981584.1"/>
    <property type="molecule type" value="Genomic_DNA"/>
</dbReference>
<dbReference type="AlphaFoldDB" id="A0ABD6ENM9"/>
<organism evidence="1 2">
    <name type="scientific">Gnathostoma spinigerum</name>
    <dbReference type="NCBI Taxonomy" id="75299"/>
    <lineage>
        <taxon>Eukaryota</taxon>
        <taxon>Metazoa</taxon>
        <taxon>Ecdysozoa</taxon>
        <taxon>Nematoda</taxon>
        <taxon>Chromadorea</taxon>
        <taxon>Rhabditida</taxon>
        <taxon>Spirurina</taxon>
        <taxon>Gnathostomatomorpha</taxon>
        <taxon>Gnathostomatoidea</taxon>
        <taxon>Gnathostomatidae</taxon>
        <taxon>Gnathostoma</taxon>
    </lineage>
</organism>
<reference evidence="1 2" key="1">
    <citation type="submission" date="2024-08" db="EMBL/GenBank/DDBJ databases">
        <title>Gnathostoma spinigerum genome.</title>
        <authorList>
            <person name="Gonzalez-Bertolin B."/>
            <person name="Monzon S."/>
            <person name="Zaballos A."/>
            <person name="Jimenez P."/>
            <person name="Dekumyoy P."/>
            <person name="Varona S."/>
            <person name="Cuesta I."/>
            <person name="Sumanam S."/>
            <person name="Adisakwattana P."/>
            <person name="Gasser R.B."/>
            <person name="Hernandez-Gonzalez A."/>
            <person name="Young N.D."/>
            <person name="Perteguer M.J."/>
        </authorList>
    </citation>
    <scope>NUCLEOTIDE SEQUENCE [LARGE SCALE GENOMIC DNA]</scope>
    <source>
        <strain evidence="1">AL3</strain>
        <tissue evidence="1">Liver</tissue>
    </source>
</reference>
<keyword evidence="2" id="KW-1185">Reference proteome</keyword>